<dbReference type="GO" id="GO:0034765">
    <property type="term" value="P:regulation of monoatomic ion transmembrane transport"/>
    <property type="evidence" value="ECO:0007669"/>
    <property type="project" value="InterPro"/>
</dbReference>
<name>A0AAX4PA36_9CHLO</name>
<dbReference type="Proteomes" id="UP001472866">
    <property type="component" value="Chromosome 06"/>
</dbReference>
<keyword evidence="9" id="KW-0812">Transmembrane</keyword>
<evidence type="ECO:0000256" key="9">
    <source>
        <dbReference type="ARBA" id="ARBA00022692"/>
    </source>
</evidence>
<keyword evidence="12" id="KW-0472">Membrane</keyword>
<dbReference type="GO" id="GO:0015288">
    <property type="term" value="F:porin activity"/>
    <property type="evidence" value="ECO:0007669"/>
    <property type="project" value="UniProtKB-KW"/>
</dbReference>
<organism evidence="13 14">
    <name type="scientific">Chloropicon roscoffensis</name>
    <dbReference type="NCBI Taxonomy" id="1461544"/>
    <lineage>
        <taxon>Eukaryota</taxon>
        <taxon>Viridiplantae</taxon>
        <taxon>Chlorophyta</taxon>
        <taxon>Chloropicophyceae</taxon>
        <taxon>Chloropicales</taxon>
        <taxon>Chloropicaceae</taxon>
        <taxon>Chloropicon</taxon>
    </lineage>
</organism>
<evidence type="ECO:0000256" key="10">
    <source>
        <dbReference type="ARBA" id="ARBA00023065"/>
    </source>
</evidence>
<sequence>MTKVTCKGSVKLADVKSGAGDLATSGSVTLVNALENGVKVKGVISSKALQTSSLAGCSLGVEKPGSLSAVYSFDSKTTKVSVFGKSTLQDREVKGKITYNQKGDAWTGEATVALDGPVSEVTASYDLKDKAVTLSAALNISGIDLEPEYSLNDKALSLSASKEINDIPLTVTYDFSSKDVSLEAKINPATVKLTTSLGGNSAIGLMVSTSKTFDV</sequence>
<keyword evidence="14" id="KW-1185">Reference proteome</keyword>
<keyword evidence="5" id="KW-0813">Transport</keyword>
<evidence type="ECO:0000256" key="2">
    <source>
        <dbReference type="ARBA" id="ARBA00004396"/>
    </source>
</evidence>
<dbReference type="EMBL" id="CP151506">
    <property type="protein sequence ID" value="WZN62936.1"/>
    <property type="molecule type" value="Genomic_DNA"/>
</dbReference>
<dbReference type="GO" id="GO:0034426">
    <property type="term" value="C:etioplast membrane"/>
    <property type="evidence" value="ECO:0007669"/>
    <property type="project" value="UniProtKB-SubCell"/>
</dbReference>
<evidence type="ECO:0000256" key="5">
    <source>
        <dbReference type="ARBA" id="ARBA00022448"/>
    </source>
</evidence>
<evidence type="ECO:0000256" key="1">
    <source>
        <dbReference type="ARBA" id="ARBA00002327"/>
    </source>
</evidence>
<keyword evidence="10" id="KW-0406">Ion transport</keyword>
<evidence type="ECO:0000256" key="4">
    <source>
        <dbReference type="ARBA" id="ARBA00011593"/>
    </source>
</evidence>
<evidence type="ECO:0000256" key="12">
    <source>
        <dbReference type="ARBA" id="ARBA00023136"/>
    </source>
</evidence>
<protein>
    <submittedName>
        <fullName evidence="13">Uncharacterized protein</fullName>
    </submittedName>
</protein>
<dbReference type="GO" id="GO:0046930">
    <property type="term" value="C:pore complex"/>
    <property type="evidence" value="ECO:0007669"/>
    <property type="project" value="UniProtKB-KW"/>
</dbReference>
<keyword evidence="11" id="KW-0626">Porin</keyword>
<comment type="function">
    <text evidence="1">High-conductance voltage-dependent solute channel with a slight selectivity for cations transporting triosephosphates, dicarboxylic acids, ATP, inorganic phosphate (Pi), sugars, and positively or negatively charged amino acids.</text>
</comment>
<keyword evidence="7" id="KW-0150">Chloroplast</keyword>
<proteinExistence type="predicted"/>
<comment type="subcellular location">
    <subcellularLocation>
        <location evidence="2">Plastid</location>
        <location evidence="2">Chloroplast outer membrane</location>
        <topology evidence="2">Multi-pass membrane protein</topology>
    </subcellularLocation>
    <subcellularLocation>
        <location evidence="3">Plastid</location>
        <location evidence="3">Etioplast membrane</location>
        <topology evidence="3">Multi-pass membrane protein</topology>
    </subcellularLocation>
</comment>
<evidence type="ECO:0000256" key="6">
    <source>
        <dbReference type="ARBA" id="ARBA00022452"/>
    </source>
</evidence>
<evidence type="ECO:0000313" key="14">
    <source>
        <dbReference type="Proteomes" id="UP001472866"/>
    </source>
</evidence>
<evidence type="ECO:0000313" key="13">
    <source>
        <dbReference type="EMBL" id="WZN62936.1"/>
    </source>
</evidence>
<dbReference type="GO" id="GO:0009707">
    <property type="term" value="C:chloroplast outer membrane"/>
    <property type="evidence" value="ECO:0007669"/>
    <property type="project" value="UniProtKB-SubCell"/>
</dbReference>
<comment type="subunit">
    <text evidence="4">Homooligomers form large rather nonselective pores in plastidial outer membranes.</text>
</comment>
<keyword evidence="6" id="KW-1134">Transmembrane beta strand</keyword>
<dbReference type="PANTHER" id="PTHR35284">
    <property type="entry name" value="OUTER ENVELOPE PORE PROTEIN 24A, CHLOROPLASTIC-RELATED"/>
    <property type="match status" value="1"/>
</dbReference>
<dbReference type="PANTHER" id="PTHR35284:SF1">
    <property type="entry name" value="OUTER ENVELOPE PORE PROTEIN 24A, CHLOROPLASTIC-RELATED"/>
    <property type="match status" value="1"/>
</dbReference>
<reference evidence="13 14" key="1">
    <citation type="submission" date="2024-03" db="EMBL/GenBank/DDBJ databases">
        <title>Complete genome sequence of the green alga Chloropicon roscoffensis RCC1871.</title>
        <authorList>
            <person name="Lemieux C."/>
            <person name="Pombert J.-F."/>
            <person name="Otis C."/>
            <person name="Turmel M."/>
        </authorList>
    </citation>
    <scope>NUCLEOTIDE SEQUENCE [LARGE SCALE GENOMIC DNA]</scope>
    <source>
        <strain evidence="13 14">RCC1871</strain>
    </source>
</reference>
<keyword evidence="8" id="KW-0934">Plastid</keyword>
<accession>A0AAX4PA36</accession>
<dbReference type="GO" id="GO:0022843">
    <property type="term" value="F:voltage-gated monoatomic cation channel activity"/>
    <property type="evidence" value="ECO:0007669"/>
    <property type="project" value="InterPro"/>
</dbReference>
<dbReference type="AlphaFoldDB" id="A0AAX4PA36"/>
<evidence type="ECO:0000256" key="8">
    <source>
        <dbReference type="ARBA" id="ARBA00022640"/>
    </source>
</evidence>
<gene>
    <name evidence="13" type="ORF">HKI87_06g44810</name>
</gene>
<evidence type="ECO:0000256" key="11">
    <source>
        <dbReference type="ARBA" id="ARBA00023114"/>
    </source>
</evidence>
<evidence type="ECO:0000256" key="3">
    <source>
        <dbReference type="ARBA" id="ARBA00004441"/>
    </source>
</evidence>
<dbReference type="InterPro" id="IPR034626">
    <property type="entry name" value="OEP24"/>
</dbReference>
<evidence type="ECO:0000256" key="7">
    <source>
        <dbReference type="ARBA" id="ARBA00022528"/>
    </source>
</evidence>